<organism evidence="1 2">
    <name type="scientific">Listeria newyorkensis</name>
    <dbReference type="NCBI Taxonomy" id="1497681"/>
    <lineage>
        <taxon>Bacteria</taxon>
        <taxon>Bacillati</taxon>
        <taxon>Bacillota</taxon>
        <taxon>Bacilli</taxon>
        <taxon>Bacillales</taxon>
        <taxon>Listeriaceae</taxon>
        <taxon>Listeria</taxon>
    </lineage>
</organism>
<keyword evidence="2" id="KW-1185">Reference proteome</keyword>
<comment type="caution">
    <text evidence="1">The sequence shown here is derived from an EMBL/GenBank/DDBJ whole genome shotgun (WGS) entry which is preliminary data.</text>
</comment>
<dbReference type="EMBL" id="MPDH01000018">
    <property type="protein sequence ID" value="PNP89186.1"/>
    <property type="molecule type" value="Genomic_DNA"/>
</dbReference>
<evidence type="ECO:0000313" key="2">
    <source>
        <dbReference type="Proteomes" id="UP000236500"/>
    </source>
</evidence>
<evidence type="ECO:0000313" key="1">
    <source>
        <dbReference type="EMBL" id="PNP89186.1"/>
    </source>
</evidence>
<accession>A0ABX4XJX0</accession>
<name>A0ABX4XJX0_9LIST</name>
<proteinExistence type="predicted"/>
<dbReference type="Proteomes" id="UP000236500">
    <property type="component" value="Unassembled WGS sequence"/>
</dbReference>
<protein>
    <submittedName>
        <fullName evidence="1">Uncharacterized protein</fullName>
    </submittedName>
</protein>
<sequence>MLYYAQKIPTRLVTLAEIQNFMRIKKHTIPLAKDLALYNVKKTGFLATLWKALIRQSLFNPLASLDIFGQWHMFI</sequence>
<reference evidence="1 2" key="1">
    <citation type="submission" date="2016-11" db="EMBL/GenBank/DDBJ databases">
        <title>Whole Genome Sequence of Listeria newyorkensis.</title>
        <authorList>
            <person name="Frink S."/>
            <person name="Morales C."/>
            <person name="Kiang D."/>
        </authorList>
    </citation>
    <scope>NUCLEOTIDE SEQUENCE [LARGE SCALE GENOMIC DNA]</scope>
    <source>
        <strain evidence="1 2">F1604011-044</strain>
    </source>
</reference>
<gene>
    <name evidence="1" type="ORF">BMT55_13050</name>
</gene>